<keyword evidence="11" id="KW-1185">Reference proteome</keyword>
<evidence type="ECO:0000256" key="3">
    <source>
        <dbReference type="ARBA" id="ARBA00022748"/>
    </source>
</evidence>
<feature type="domain" description="Thiol:disulfide interchange protein DsbD N-terminal" evidence="9">
    <location>
        <begin position="60"/>
        <end position="182"/>
    </location>
</feature>
<dbReference type="EMBL" id="JAJKFT010000004">
    <property type="protein sequence ID" value="MCC9628126.1"/>
    <property type="molecule type" value="Genomic_DNA"/>
</dbReference>
<feature type="transmembrane region" description="Helical" evidence="6">
    <location>
        <begin position="471"/>
        <end position="495"/>
    </location>
</feature>
<evidence type="ECO:0000259" key="9">
    <source>
        <dbReference type="Pfam" id="PF11412"/>
    </source>
</evidence>
<dbReference type="InterPro" id="IPR036249">
    <property type="entry name" value="Thioredoxin-like_sf"/>
</dbReference>
<dbReference type="Gene3D" id="3.40.30.10">
    <property type="entry name" value="Glutaredoxin"/>
    <property type="match status" value="1"/>
</dbReference>
<dbReference type="GO" id="GO:0017004">
    <property type="term" value="P:cytochrome complex assembly"/>
    <property type="evidence" value="ECO:0007669"/>
    <property type="project" value="UniProtKB-KW"/>
</dbReference>
<feature type="transmembrane region" description="Helical" evidence="6">
    <location>
        <begin position="635"/>
        <end position="651"/>
    </location>
</feature>
<evidence type="ECO:0000256" key="7">
    <source>
        <dbReference type="SAM" id="SignalP"/>
    </source>
</evidence>
<feature type="transmembrane region" description="Helical" evidence="6">
    <location>
        <begin position="515"/>
        <end position="535"/>
    </location>
</feature>
<dbReference type="PANTHER" id="PTHR32234">
    <property type="entry name" value="THIOL:DISULFIDE INTERCHANGE PROTEIN DSBD"/>
    <property type="match status" value="1"/>
</dbReference>
<feature type="chain" id="PRO_5040778726" evidence="7">
    <location>
        <begin position="33"/>
        <end position="857"/>
    </location>
</feature>
<evidence type="ECO:0000256" key="5">
    <source>
        <dbReference type="ARBA" id="ARBA00023136"/>
    </source>
</evidence>
<feature type="transmembrane region" description="Helical" evidence="6">
    <location>
        <begin position="556"/>
        <end position="580"/>
    </location>
</feature>
<comment type="subcellular location">
    <subcellularLocation>
        <location evidence="1">Membrane</location>
        <topology evidence="1">Multi-pass membrane protein</topology>
    </subcellularLocation>
</comment>
<sequence length="857" mass="90911">MTSKLVSRLSSIVTLLLWTALVSLPLNSSVHAQGFDPFAGLEGLDNGFASNDPNLKVTGKFVVDPAKHFGLIEVTAAVDDGWYLYSITQKPGGPLPSKLTLTPNEAVLTIGKFATDQKPKIVPPDDIMPVPQEKHYHSVTWKAPFAYADGVDPQSLVLDLQYSGQTCSDSGTCVPQRAKLTAAYAGEAAIDVPADFGKGATPAPAPTTTMAAYKITGKVGDYETPGGHSIISGFISPTTVQPGDTVRVTLIVNVTDDYHVYAYDTEDPLIYKPTIMGLGKETPWKMTAPTTENPVVVKELIPGEAPLKYHVGNTTWTFDVLVPKDAPPGDYPIVGYIGYQTCTEATCDRPHGVKFEALAKVGAATDAGKTPLAFSEAPYNAAAEAAAGGEIVSVVSSPQAPTREGAVGGSGRWQVVNSEKITSIYMAMFLALVGGGLLNFMPCVLPVVGLKIMAFAHQGGEHRARVLGLNVVYTLGLLSVFWALAMLAIGAHVLGQSAGGDATAQGWGSQFGNPWFSIPLLSLVFVMALSFLGVWELQIPGFVGGSTAGELTSREGYSGAFFKGIFTTLLATPCSGPFLGPVFGFTLASEPYVTFLVFTCIGLGMASPYLVIAAFPSMIRFLPKPGAWMETFKNLMGFVLLGTVVYMLTIVEKDLMLPTLALLVFLGVGCWLLGLTPPGSEFGTSMKYWGAALAIAVFGAYGSFYLLVKGETKIAWQYVAESEFATIEDDLLSLQKSGQTVMVDFTATWCPNCKYNFASAIDTQEVAAVVSQNNIVPKIIDYTNEDPPLKALLNGLGYNSIPMFAVFPANRPGEVYVLSDVITKQDVINVLNDAGPSSASAAVTGNTTTAKTAMVAH</sequence>
<dbReference type="GO" id="GO:0045454">
    <property type="term" value="P:cell redox homeostasis"/>
    <property type="evidence" value="ECO:0007669"/>
    <property type="project" value="TreeGrafter"/>
</dbReference>
<dbReference type="Proteomes" id="UP001139103">
    <property type="component" value="Unassembled WGS sequence"/>
</dbReference>
<dbReference type="Pfam" id="PF02683">
    <property type="entry name" value="DsbD_TM"/>
    <property type="match status" value="1"/>
</dbReference>
<evidence type="ECO:0000313" key="11">
    <source>
        <dbReference type="Proteomes" id="UP001139103"/>
    </source>
</evidence>
<keyword evidence="3" id="KW-0201">Cytochrome c-type biogenesis</keyword>
<dbReference type="InterPro" id="IPR003834">
    <property type="entry name" value="Cyt_c_assmbl_TM_dom"/>
</dbReference>
<dbReference type="Pfam" id="PF11412">
    <property type="entry name" value="DsbD_N"/>
    <property type="match status" value="1"/>
</dbReference>
<dbReference type="PANTHER" id="PTHR32234:SF3">
    <property type="entry name" value="SUPPRESSION OF COPPER SENSITIVITY PROTEIN"/>
    <property type="match status" value="1"/>
</dbReference>
<feature type="transmembrane region" description="Helical" evidence="6">
    <location>
        <begin position="688"/>
        <end position="708"/>
    </location>
</feature>
<dbReference type="Pfam" id="PF13899">
    <property type="entry name" value="Thioredoxin_7"/>
    <property type="match status" value="1"/>
</dbReference>
<evidence type="ECO:0000313" key="10">
    <source>
        <dbReference type="EMBL" id="MCC9628126.1"/>
    </source>
</evidence>
<comment type="caution">
    <text evidence="10">The sequence shown here is derived from an EMBL/GenBank/DDBJ whole genome shotgun (WGS) entry which is preliminary data.</text>
</comment>
<evidence type="ECO:0000256" key="6">
    <source>
        <dbReference type="SAM" id="Phobius"/>
    </source>
</evidence>
<gene>
    <name evidence="10" type="ORF">LOC68_06940</name>
</gene>
<feature type="transmembrane region" description="Helical" evidence="6">
    <location>
        <begin position="592"/>
        <end position="615"/>
    </location>
</feature>
<evidence type="ECO:0000256" key="2">
    <source>
        <dbReference type="ARBA" id="ARBA00022692"/>
    </source>
</evidence>
<evidence type="ECO:0000256" key="4">
    <source>
        <dbReference type="ARBA" id="ARBA00022989"/>
    </source>
</evidence>
<feature type="signal peptide" evidence="7">
    <location>
        <begin position="1"/>
        <end position="32"/>
    </location>
</feature>
<feature type="transmembrane region" description="Helical" evidence="6">
    <location>
        <begin position="657"/>
        <end position="676"/>
    </location>
</feature>
<proteinExistence type="predicted"/>
<evidence type="ECO:0000256" key="1">
    <source>
        <dbReference type="ARBA" id="ARBA00004141"/>
    </source>
</evidence>
<feature type="transmembrane region" description="Helical" evidence="6">
    <location>
        <begin position="424"/>
        <end position="450"/>
    </location>
</feature>
<dbReference type="GO" id="GO:0016020">
    <property type="term" value="C:membrane"/>
    <property type="evidence" value="ECO:0007669"/>
    <property type="project" value="UniProtKB-SubCell"/>
</dbReference>
<dbReference type="GO" id="GO:0015035">
    <property type="term" value="F:protein-disulfide reductase activity"/>
    <property type="evidence" value="ECO:0007669"/>
    <property type="project" value="TreeGrafter"/>
</dbReference>
<dbReference type="RefSeq" id="WP_230217108.1">
    <property type="nucleotide sequence ID" value="NZ_JAJKFT010000004.1"/>
</dbReference>
<reference evidence="10" key="1">
    <citation type="submission" date="2021-11" db="EMBL/GenBank/DDBJ databases">
        <title>Genome sequence.</title>
        <authorList>
            <person name="Sun Q."/>
        </authorList>
    </citation>
    <scope>NUCLEOTIDE SEQUENCE</scope>
    <source>
        <strain evidence="10">JC732</strain>
    </source>
</reference>
<keyword evidence="2 6" id="KW-0812">Transmembrane</keyword>
<dbReference type="InterPro" id="IPR028250">
    <property type="entry name" value="DsbDN"/>
</dbReference>
<organism evidence="10 11">
    <name type="scientific">Blastopirellula sediminis</name>
    <dbReference type="NCBI Taxonomy" id="2894196"/>
    <lineage>
        <taxon>Bacteria</taxon>
        <taxon>Pseudomonadati</taxon>
        <taxon>Planctomycetota</taxon>
        <taxon>Planctomycetia</taxon>
        <taxon>Pirellulales</taxon>
        <taxon>Pirellulaceae</taxon>
        <taxon>Blastopirellula</taxon>
    </lineage>
</organism>
<feature type="domain" description="Cytochrome C biogenesis protein transmembrane" evidence="8">
    <location>
        <begin position="427"/>
        <end position="649"/>
    </location>
</feature>
<keyword evidence="7" id="KW-0732">Signal</keyword>
<dbReference type="AlphaFoldDB" id="A0A9X1MKC4"/>
<keyword evidence="5 6" id="KW-0472">Membrane</keyword>
<dbReference type="SUPFAM" id="SSF52833">
    <property type="entry name" value="Thioredoxin-like"/>
    <property type="match status" value="1"/>
</dbReference>
<accession>A0A9X1MKC4</accession>
<keyword evidence="4 6" id="KW-1133">Transmembrane helix</keyword>
<protein>
    <submittedName>
        <fullName evidence="10">Thioredoxin family protein</fullName>
    </submittedName>
</protein>
<evidence type="ECO:0000259" key="8">
    <source>
        <dbReference type="Pfam" id="PF02683"/>
    </source>
</evidence>
<name>A0A9X1MKC4_9BACT</name>